<dbReference type="Gene3D" id="3.20.20.80">
    <property type="entry name" value="Glycosidases"/>
    <property type="match status" value="1"/>
</dbReference>
<dbReference type="Gene3D" id="2.60.120.260">
    <property type="entry name" value="Galactose-binding domain-like"/>
    <property type="match status" value="1"/>
</dbReference>
<evidence type="ECO:0000256" key="6">
    <source>
        <dbReference type="SAM" id="SignalP"/>
    </source>
</evidence>
<dbReference type="EMBL" id="JR038193">
    <property type="protein sequence ID" value="AEY58155.1"/>
    <property type="molecule type" value="mRNA"/>
</dbReference>
<sequence length="374" mass="43366">MWLVLLTLAVTSTLGEVVNVHVNNNTQWKFGFEVDYENDRFLLDGKPFRYVSGSFHYFRTPRQYWRDRFKKIRAAGLNAVSTYVEWSLHQPSENEWYWTGNADLVEFLNIAQEEDLFVLLRPGPYICAERDFGGLPYWLMTRVPDIKLRTNDPRYMKYVETYLNEVFKRVIPYLRGNGGPIIMVQVENEYGSYSCDKEYLHRLRDIMKRKIGTKALLYTTDGSNINMLNCGSISGVYTTIDFGTNANVTKSFEIMRLYQPRGPLVNSEFYPGWLTHWQEPFQRVNVTLVAKTLNQMLSLGASVNIYMFYGGTNFGYTAGANGGENAYNPQLTSYDYDAPLTEAGDPTSKYFEIRNIVSKCLRKEITVRFYCRQS</sequence>
<dbReference type="InterPro" id="IPR031330">
    <property type="entry name" value="Gly_Hdrlase_35_cat"/>
</dbReference>
<dbReference type="InterPro" id="IPR001944">
    <property type="entry name" value="Glycoside_Hdrlase_35"/>
</dbReference>
<gene>
    <name evidence="8" type="ORF">ACCB00672.2</name>
</gene>
<dbReference type="PRINTS" id="PR00742">
    <property type="entry name" value="GLHYDRLASE35"/>
</dbReference>
<dbReference type="Pfam" id="PF01301">
    <property type="entry name" value="Glyco_hydro_35"/>
    <property type="match status" value="1"/>
</dbReference>
<comment type="similarity">
    <text evidence="1">Belongs to the glycosyl hydrolase 35 family.</text>
</comment>
<evidence type="ECO:0000256" key="5">
    <source>
        <dbReference type="ARBA" id="ARBA00023295"/>
    </source>
</evidence>
<dbReference type="PROSITE" id="PS01182">
    <property type="entry name" value="GLYCOSYL_HYDROL_F35"/>
    <property type="match status" value="1"/>
</dbReference>
<keyword evidence="3" id="KW-0378">Hydrolase</keyword>
<evidence type="ECO:0000259" key="7">
    <source>
        <dbReference type="Pfam" id="PF01301"/>
    </source>
</evidence>
<reference evidence="8" key="1">
    <citation type="submission" date="2011-11" db="EMBL/GenBank/DDBJ databases">
        <title>Decoding the brain transcriptome of the Eastern honeybee (Apis cerana) based on pyrosequencing.</title>
        <authorList>
            <person name="Sun L."/>
            <person name="Zheng H."/>
            <person name="Wang Y."/>
            <person name="Xie X."/>
            <person name="Zhu Y."/>
            <person name="Gu W."/>
            <person name="Wang S."/>
        </authorList>
    </citation>
    <scope>NUCLEOTIDE SEQUENCE</scope>
    <source>
        <tissue evidence="8">Brain</tissue>
    </source>
</reference>
<evidence type="ECO:0000256" key="4">
    <source>
        <dbReference type="ARBA" id="ARBA00023180"/>
    </source>
</evidence>
<dbReference type="InterPro" id="IPR017853">
    <property type="entry name" value="GH"/>
</dbReference>
<keyword evidence="5" id="KW-0326">Glycosidase</keyword>
<accession>V9IAP9</accession>
<keyword evidence="4" id="KW-0325">Glycoprotein</keyword>
<dbReference type="InterPro" id="IPR019801">
    <property type="entry name" value="Glyco_hydro_35_CS"/>
</dbReference>
<dbReference type="GO" id="GO:0004553">
    <property type="term" value="F:hydrolase activity, hydrolyzing O-glycosyl compounds"/>
    <property type="evidence" value="ECO:0007669"/>
    <property type="project" value="InterPro"/>
</dbReference>
<proteinExistence type="evidence at transcript level"/>
<dbReference type="SUPFAM" id="SSF51445">
    <property type="entry name" value="(Trans)glycosidases"/>
    <property type="match status" value="1"/>
</dbReference>
<protein>
    <submittedName>
        <fullName evidence="8">Beta-galactosidase</fullName>
    </submittedName>
</protein>
<dbReference type="GO" id="GO:0005975">
    <property type="term" value="P:carbohydrate metabolic process"/>
    <property type="evidence" value="ECO:0007669"/>
    <property type="project" value="InterPro"/>
</dbReference>
<evidence type="ECO:0000313" key="8">
    <source>
        <dbReference type="EMBL" id="AEY58155.1"/>
    </source>
</evidence>
<dbReference type="AlphaFoldDB" id="V9IAP9"/>
<evidence type="ECO:0000256" key="1">
    <source>
        <dbReference type="ARBA" id="ARBA00009809"/>
    </source>
</evidence>
<dbReference type="PANTHER" id="PTHR23421">
    <property type="entry name" value="BETA-GALACTOSIDASE RELATED"/>
    <property type="match status" value="1"/>
</dbReference>
<feature type="domain" description="Glycoside hydrolase 35 catalytic" evidence="7">
    <location>
        <begin position="41"/>
        <end position="358"/>
    </location>
</feature>
<keyword evidence="2 6" id="KW-0732">Signal</keyword>
<evidence type="ECO:0000256" key="2">
    <source>
        <dbReference type="ARBA" id="ARBA00022729"/>
    </source>
</evidence>
<dbReference type="FunFam" id="3.20.20.80:FF:000017">
    <property type="entry name" value="Beta-galactosidase"/>
    <property type="match status" value="1"/>
</dbReference>
<feature type="signal peptide" evidence="6">
    <location>
        <begin position="1"/>
        <end position="15"/>
    </location>
</feature>
<organism evidence="8">
    <name type="scientific">Apis cerana</name>
    <name type="common">Indian honeybee</name>
    <dbReference type="NCBI Taxonomy" id="7461"/>
    <lineage>
        <taxon>Eukaryota</taxon>
        <taxon>Metazoa</taxon>
        <taxon>Ecdysozoa</taxon>
        <taxon>Arthropoda</taxon>
        <taxon>Hexapoda</taxon>
        <taxon>Insecta</taxon>
        <taxon>Pterygota</taxon>
        <taxon>Neoptera</taxon>
        <taxon>Endopterygota</taxon>
        <taxon>Hymenoptera</taxon>
        <taxon>Apocrita</taxon>
        <taxon>Aculeata</taxon>
        <taxon>Apoidea</taxon>
        <taxon>Anthophila</taxon>
        <taxon>Apidae</taxon>
        <taxon>Apis</taxon>
    </lineage>
</organism>
<feature type="chain" id="PRO_5012519964" evidence="6">
    <location>
        <begin position="16"/>
        <end position="374"/>
    </location>
</feature>
<name>V9IAP9_APICE</name>
<evidence type="ECO:0000256" key="3">
    <source>
        <dbReference type="ARBA" id="ARBA00022801"/>
    </source>
</evidence>